<dbReference type="InterPro" id="IPR013126">
    <property type="entry name" value="Hsp_70_fam"/>
</dbReference>
<feature type="compositionally biased region" description="Pro residues" evidence="4">
    <location>
        <begin position="440"/>
        <end position="451"/>
    </location>
</feature>
<feature type="compositionally biased region" description="Pro residues" evidence="4">
    <location>
        <begin position="403"/>
        <end position="421"/>
    </location>
</feature>
<reference evidence="5 6" key="1">
    <citation type="submission" date="2019-10" db="EMBL/GenBank/DDBJ databases">
        <title>Draft Genome Assembly of Rhodococcus zopfii DSM44189.</title>
        <authorList>
            <person name="Sutton J.M."/>
            <person name="Akob D.M."/>
            <person name="Bushman T.J."/>
        </authorList>
    </citation>
    <scope>NUCLEOTIDE SEQUENCE [LARGE SCALE GENOMIC DNA]</scope>
    <source>
        <strain evidence="5 6">DSM 44189</strain>
    </source>
</reference>
<accession>A0ABU3WJW3</accession>
<protein>
    <submittedName>
        <fullName evidence="5">Hsp70 family protein</fullName>
    </submittedName>
</protein>
<dbReference type="EMBL" id="WBMO01000001">
    <property type="protein sequence ID" value="MDV2474257.1"/>
    <property type="molecule type" value="Genomic_DNA"/>
</dbReference>
<dbReference type="PANTHER" id="PTHR42749:SF1">
    <property type="entry name" value="CELL SHAPE-DETERMINING PROTEIN MREB"/>
    <property type="match status" value="1"/>
</dbReference>
<keyword evidence="2" id="KW-0067">ATP-binding</keyword>
<keyword evidence="3" id="KW-0143">Chaperone</keyword>
<dbReference type="Pfam" id="PF00012">
    <property type="entry name" value="HSP70"/>
    <property type="match status" value="1"/>
</dbReference>
<evidence type="ECO:0000313" key="6">
    <source>
        <dbReference type="Proteomes" id="UP001275440"/>
    </source>
</evidence>
<dbReference type="PANTHER" id="PTHR42749">
    <property type="entry name" value="CELL SHAPE-DETERMINING PROTEIN MREB"/>
    <property type="match status" value="1"/>
</dbReference>
<dbReference type="InterPro" id="IPR043129">
    <property type="entry name" value="ATPase_NBD"/>
</dbReference>
<feature type="compositionally biased region" description="Basic and acidic residues" evidence="4">
    <location>
        <begin position="320"/>
        <end position="330"/>
    </location>
</feature>
<dbReference type="SUPFAM" id="SSF53067">
    <property type="entry name" value="Actin-like ATPase domain"/>
    <property type="match status" value="1"/>
</dbReference>
<organism evidence="5 6">
    <name type="scientific">Rhodococcus zopfii</name>
    <dbReference type="NCBI Taxonomy" id="43772"/>
    <lineage>
        <taxon>Bacteria</taxon>
        <taxon>Bacillati</taxon>
        <taxon>Actinomycetota</taxon>
        <taxon>Actinomycetes</taxon>
        <taxon>Mycobacteriales</taxon>
        <taxon>Nocardiaceae</taxon>
        <taxon>Rhodococcus</taxon>
    </lineage>
</organism>
<evidence type="ECO:0000256" key="3">
    <source>
        <dbReference type="ARBA" id="ARBA00023186"/>
    </source>
</evidence>
<gene>
    <name evidence="5" type="ORF">F8M49_00470</name>
</gene>
<evidence type="ECO:0000256" key="1">
    <source>
        <dbReference type="ARBA" id="ARBA00022741"/>
    </source>
</evidence>
<evidence type="ECO:0000256" key="4">
    <source>
        <dbReference type="SAM" id="MobiDB-lite"/>
    </source>
</evidence>
<keyword evidence="6" id="KW-1185">Reference proteome</keyword>
<comment type="caution">
    <text evidence="5">The sequence shown here is derived from an EMBL/GenBank/DDBJ whole genome shotgun (WGS) entry which is preliminary data.</text>
</comment>
<keyword evidence="1" id="KW-0547">Nucleotide-binding</keyword>
<feature type="region of interest" description="Disordered" evidence="4">
    <location>
        <begin position="301"/>
        <end position="345"/>
    </location>
</feature>
<proteinExistence type="predicted"/>
<dbReference type="Gene3D" id="3.30.420.40">
    <property type="match status" value="2"/>
</dbReference>
<feature type="region of interest" description="Disordered" evidence="4">
    <location>
        <begin position="390"/>
        <end position="456"/>
    </location>
</feature>
<feature type="compositionally biased region" description="Low complexity" evidence="4">
    <location>
        <begin position="422"/>
        <end position="434"/>
    </location>
</feature>
<dbReference type="Gene3D" id="3.90.640.10">
    <property type="entry name" value="Actin, Chain A, domain 4"/>
    <property type="match status" value="1"/>
</dbReference>
<evidence type="ECO:0000313" key="5">
    <source>
        <dbReference type="EMBL" id="MDV2474257.1"/>
    </source>
</evidence>
<sequence>MSSVLGVTVGESAVRIVRPIDRTAPSAGYQFQVVDTGRDDPARLAAQTLGVLCQTGVAGEPIDTVGMVYRDAAQADRIRTAMAEQGLDRFGLVSESEAALAYLRASGELCTDTAVFYDLGDSGLTVTVVDLPSGEVLAGRTDTVGGRVFDAAIRAHQLGTNGVWLPDDPATSTEFDAQCREAKEQLSASDAVAVPGAAGLILMSRDTFDPLIAQCVESSARFVRDIVERAGRDPEALVLLGGGAHIPLVQEVLRSWLKLPLVVPHEPELVLAKGGALLAGRPKDSVQSVSMHIVPPSATERIARPTGTPAGASGFASADQRTDRIARPKEQPAASADSEGTRSWRGIFTARGPKVSGKQISGAGLAGTALMVVALIGVALGAGNTVFGSTPADESAPAETVVTPPPSSKPQPKPAVAPPPVTTTTTVAPETAATSQRQVPPAPESPPPPAMIPGLNIPVPVLPQVELPRFELPRLELPAG</sequence>
<dbReference type="Proteomes" id="UP001275440">
    <property type="component" value="Unassembled WGS sequence"/>
</dbReference>
<name>A0ABU3WJW3_9NOCA</name>
<evidence type="ECO:0000256" key="2">
    <source>
        <dbReference type="ARBA" id="ARBA00022840"/>
    </source>
</evidence>